<dbReference type="Gene3D" id="3.30.70.890">
    <property type="entry name" value="GHMP kinase, C-terminal domain"/>
    <property type="match status" value="1"/>
</dbReference>
<dbReference type="InterPro" id="IPR006205">
    <property type="entry name" value="Mev_gal_kin"/>
</dbReference>
<dbReference type="Gene3D" id="3.30.230.10">
    <property type="match status" value="1"/>
</dbReference>
<protein>
    <recommendedName>
        <fullName evidence="10">GHMP kinase N-terminal domain-containing protein</fullName>
    </recommendedName>
</protein>
<evidence type="ECO:0000256" key="4">
    <source>
        <dbReference type="ARBA" id="ARBA00022741"/>
    </source>
</evidence>
<dbReference type="GO" id="GO:0019287">
    <property type="term" value="P:isopentenyl diphosphate biosynthetic process, mevalonate pathway"/>
    <property type="evidence" value="ECO:0007669"/>
    <property type="project" value="UniProtKB-UniPathway"/>
</dbReference>
<keyword evidence="2" id="KW-0444">Lipid biosynthesis</keyword>
<evidence type="ECO:0000256" key="3">
    <source>
        <dbReference type="ARBA" id="ARBA00022679"/>
    </source>
</evidence>
<sequence length="317" mass="35922">MKKIIYSAPGKVIFSGEHAVVYGKPALVSALDMRLKFSIWEERKKVNDEIVSMIAKKVQEYLKKQQVTVTEKKFNYKIESEIPIKQRLGSSAAFCVAAVAAFLEFYTGREFAKETINNIAYQCEKYFHKNPSGVDVSVSCFGGLIFYRKEFEFLKNISALNFKIPKKIENNLYLIDSGKPTESTGEMVEAVGKFYNQKPQFVEEVLNDIEKTTKRMVVSIIKEDVDFFAKSIVDNQVLLEMLGVVSKKAKSLLKELETYGVGKVIGGGGKERGSGYLVLYTTKKNDLEKYLSNQNINFYKFQQDFKGLQRATSNLVG</sequence>
<dbReference type="Pfam" id="PF00288">
    <property type="entry name" value="GHMP_kinases_N"/>
    <property type="match status" value="1"/>
</dbReference>
<dbReference type="GO" id="GO:0005524">
    <property type="term" value="F:ATP binding"/>
    <property type="evidence" value="ECO:0007669"/>
    <property type="project" value="UniProtKB-KW"/>
</dbReference>
<dbReference type="InterPro" id="IPR020568">
    <property type="entry name" value="Ribosomal_Su5_D2-typ_SF"/>
</dbReference>
<keyword evidence="5" id="KW-0418">Kinase</keyword>
<keyword evidence="3" id="KW-0808">Transferase</keyword>
<keyword evidence="1" id="KW-0963">Cytoplasm</keyword>
<dbReference type="SUPFAM" id="SSF54211">
    <property type="entry name" value="Ribosomal protein S5 domain 2-like"/>
    <property type="match status" value="1"/>
</dbReference>
<gene>
    <name evidence="11" type="ORF">A2774_04620</name>
</gene>
<evidence type="ECO:0000259" key="10">
    <source>
        <dbReference type="Pfam" id="PF00288"/>
    </source>
</evidence>
<accession>A0A1F7GBE6</accession>
<keyword evidence="8" id="KW-0443">Lipid metabolism</keyword>
<evidence type="ECO:0000256" key="2">
    <source>
        <dbReference type="ARBA" id="ARBA00022516"/>
    </source>
</evidence>
<dbReference type="InterPro" id="IPR014721">
    <property type="entry name" value="Ribsml_uS5_D2-typ_fold_subgr"/>
</dbReference>
<evidence type="ECO:0000256" key="8">
    <source>
        <dbReference type="ARBA" id="ARBA00023098"/>
    </source>
</evidence>
<dbReference type="PANTHER" id="PTHR43290:SF2">
    <property type="entry name" value="MEVALONATE KINASE"/>
    <property type="match status" value="1"/>
</dbReference>
<evidence type="ECO:0000256" key="6">
    <source>
        <dbReference type="ARBA" id="ARBA00022840"/>
    </source>
</evidence>
<dbReference type="PRINTS" id="PR00959">
    <property type="entry name" value="MEVGALKINASE"/>
</dbReference>
<dbReference type="EMBL" id="MFZG01000025">
    <property type="protein sequence ID" value="OGK16240.1"/>
    <property type="molecule type" value="Genomic_DNA"/>
</dbReference>
<evidence type="ECO:0000313" key="11">
    <source>
        <dbReference type="EMBL" id="OGK16240.1"/>
    </source>
</evidence>
<reference evidence="11 12" key="1">
    <citation type="journal article" date="2016" name="Nat. Commun.">
        <title>Thousands of microbial genomes shed light on interconnected biogeochemical processes in an aquifer system.</title>
        <authorList>
            <person name="Anantharaman K."/>
            <person name="Brown C.T."/>
            <person name="Hug L.A."/>
            <person name="Sharon I."/>
            <person name="Castelle C.J."/>
            <person name="Probst A.J."/>
            <person name="Thomas B.C."/>
            <person name="Singh A."/>
            <person name="Wilkins M.J."/>
            <person name="Karaoz U."/>
            <person name="Brodie E.L."/>
            <person name="Williams K.H."/>
            <person name="Hubbard S.S."/>
            <person name="Banfield J.F."/>
        </authorList>
    </citation>
    <scope>NUCLEOTIDE SEQUENCE [LARGE SCALE GENOMIC DNA]</scope>
</reference>
<comment type="caution">
    <text evidence="11">The sequence shown here is derived from an EMBL/GenBank/DDBJ whole genome shotgun (WGS) entry which is preliminary data.</text>
</comment>
<dbReference type="InterPro" id="IPR036554">
    <property type="entry name" value="GHMP_kinase_C_sf"/>
</dbReference>
<evidence type="ECO:0000256" key="9">
    <source>
        <dbReference type="ARBA" id="ARBA00029438"/>
    </source>
</evidence>
<dbReference type="PANTHER" id="PTHR43290">
    <property type="entry name" value="MEVALONATE KINASE"/>
    <property type="match status" value="1"/>
</dbReference>
<evidence type="ECO:0000256" key="1">
    <source>
        <dbReference type="ARBA" id="ARBA00022490"/>
    </source>
</evidence>
<proteinExistence type="predicted"/>
<dbReference type="SUPFAM" id="SSF55060">
    <property type="entry name" value="GHMP Kinase, C-terminal domain"/>
    <property type="match status" value="1"/>
</dbReference>
<evidence type="ECO:0000256" key="5">
    <source>
        <dbReference type="ARBA" id="ARBA00022777"/>
    </source>
</evidence>
<organism evidence="11 12">
    <name type="scientific">Candidatus Roizmanbacteria bacterium RIFCSPHIGHO2_01_FULL_39_12c</name>
    <dbReference type="NCBI Taxonomy" id="1802031"/>
    <lineage>
        <taxon>Bacteria</taxon>
        <taxon>Candidatus Roizmaniibacteriota</taxon>
    </lineage>
</organism>
<dbReference type="GO" id="GO:0005829">
    <property type="term" value="C:cytosol"/>
    <property type="evidence" value="ECO:0007669"/>
    <property type="project" value="TreeGrafter"/>
</dbReference>
<dbReference type="Proteomes" id="UP000177208">
    <property type="component" value="Unassembled WGS sequence"/>
</dbReference>
<evidence type="ECO:0000313" key="12">
    <source>
        <dbReference type="Proteomes" id="UP000177208"/>
    </source>
</evidence>
<dbReference type="GO" id="GO:0004496">
    <property type="term" value="F:mevalonate kinase activity"/>
    <property type="evidence" value="ECO:0007669"/>
    <property type="project" value="InterPro"/>
</dbReference>
<dbReference type="InterPro" id="IPR006204">
    <property type="entry name" value="GHMP_kinase_N_dom"/>
</dbReference>
<name>A0A1F7GBE6_9BACT</name>
<dbReference type="UniPathway" id="UPA00057">
    <property type="reaction ID" value="UER00098"/>
</dbReference>
<keyword evidence="7" id="KW-0460">Magnesium</keyword>
<evidence type="ECO:0000256" key="7">
    <source>
        <dbReference type="ARBA" id="ARBA00022842"/>
    </source>
</evidence>
<keyword evidence="4" id="KW-0547">Nucleotide-binding</keyword>
<keyword evidence="6" id="KW-0067">ATP-binding</keyword>
<comment type="pathway">
    <text evidence="9">Isoprenoid biosynthesis; isopentenyl diphosphate biosynthesis via mevalonate pathway; isopentenyl diphosphate from (R)-mevalonate: step 1/3.</text>
</comment>
<dbReference type="AlphaFoldDB" id="A0A1F7GBE6"/>
<feature type="domain" description="GHMP kinase N-terminal" evidence="10">
    <location>
        <begin position="55"/>
        <end position="143"/>
    </location>
</feature>